<dbReference type="EC" id="4.1.1.112" evidence="6"/>
<dbReference type="Proteomes" id="UP001500449">
    <property type="component" value="Unassembled WGS sequence"/>
</dbReference>
<protein>
    <recommendedName>
        <fullName evidence="7">Putative 4-hydroxy-4-methyl-2-oxoglutarate aldolase</fullName>
        <ecNumber evidence="6">4.1.1.112</ecNumber>
        <ecNumber evidence="5">4.1.3.17</ecNumber>
    </recommendedName>
    <alternativeName>
        <fullName evidence="11">Oxaloacetate decarboxylase</fullName>
    </alternativeName>
    <alternativeName>
        <fullName evidence="9">Regulator of ribonuclease activity homolog</fullName>
    </alternativeName>
    <alternativeName>
        <fullName evidence="10">RraA-like protein</fullName>
    </alternativeName>
</protein>
<comment type="subunit">
    <text evidence="4">Homotrimer.</text>
</comment>
<evidence type="ECO:0000256" key="11">
    <source>
        <dbReference type="ARBA" id="ARBA00032305"/>
    </source>
</evidence>
<evidence type="ECO:0000256" key="10">
    <source>
        <dbReference type="ARBA" id="ARBA00030169"/>
    </source>
</evidence>
<comment type="cofactor">
    <cofactor evidence="2">
        <name>a divalent metal cation</name>
        <dbReference type="ChEBI" id="CHEBI:60240"/>
    </cofactor>
</comment>
<evidence type="ECO:0000256" key="3">
    <source>
        <dbReference type="ARBA" id="ARBA00008621"/>
    </source>
</evidence>
<dbReference type="EC" id="4.1.3.17" evidence="5"/>
<comment type="function">
    <text evidence="8">Catalyzes the aldol cleavage of 4-hydroxy-4-methyl-2-oxoglutarate (HMG) into 2 molecules of pyruvate. Also contains a secondary oxaloacetate (OAA) decarboxylase activity due to the common pyruvate enolate transition state formed following C-C bond cleavage in the retro-aldol and decarboxylation reactions.</text>
</comment>
<evidence type="ECO:0000256" key="7">
    <source>
        <dbReference type="ARBA" id="ARBA00016549"/>
    </source>
</evidence>
<evidence type="ECO:0000256" key="4">
    <source>
        <dbReference type="ARBA" id="ARBA00011233"/>
    </source>
</evidence>
<dbReference type="Gene3D" id="3.50.30.40">
    <property type="entry name" value="Ribonuclease E inhibitor RraA/RraA-like"/>
    <property type="match status" value="1"/>
</dbReference>
<comment type="similarity">
    <text evidence="3">Belongs to the class II aldolase/RraA-like family.</text>
</comment>
<dbReference type="CDD" id="cd16841">
    <property type="entry name" value="RraA_family"/>
    <property type="match status" value="1"/>
</dbReference>
<feature type="coiled-coil region" evidence="13">
    <location>
        <begin position="178"/>
        <end position="205"/>
    </location>
</feature>
<dbReference type="SUPFAM" id="SSF89562">
    <property type="entry name" value="RraA-like"/>
    <property type="match status" value="1"/>
</dbReference>
<keyword evidence="15" id="KW-1185">Reference proteome</keyword>
<evidence type="ECO:0000256" key="9">
    <source>
        <dbReference type="ARBA" id="ARBA00029596"/>
    </source>
</evidence>
<evidence type="ECO:0000256" key="5">
    <source>
        <dbReference type="ARBA" id="ARBA00012213"/>
    </source>
</evidence>
<name>A0ABN2NJM6_9PSEU</name>
<keyword evidence="13" id="KW-0175">Coiled coil</keyword>
<comment type="catalytic activity">
    <reaction evidence="12">
        <text>oxaloacetate + H(+) = pyruvate + CO2</text>
        <dbReference type="Rhea" id="RHEA:15641"/>
        <dbReference type="ChEBI" id="CHEBI:15361"/>
        <dbReference type="ChEBI" id="CHEBI:15378"/>
        <dbReference type="ChEBI" id="CHEBI:16452"/>
        <dbReference type="ChEBI" id="CHEBI:16526"/>
        <dbReference type="EC" id="4.1.1.112"/>
    </reaction>
</comment>
<reference evidence="14 15" key="1">
    <citation type="journal article" date="2019" name="Int. J. Syst. Evol. Microbiol.">
        <title>The Global Catalogue of Microorganisms (GCM) 10K type strain sequencing project: providing services to taxonomists for standard genome sequencing and annotation.</title>
        <authorList>
            <consortium name="The Broad Institute Genomics Platform"/>
            <consortium name="The Broad Institute Genome Sequencing Center for Infectious Disease"/>
            <person name="Wu L."/>
            <person name="Ma J."/>
        </authorList>
    </citation>
    <scope>NUCLEOTIDE SEQUENCE [LARGE SCALE GENOMIC DNA]</scope>
    <source>
        <strain evidence="14 15">JCM 16009</strain>
    </source>
</reference>
<evidence type="ECO:0000256" key="6">
    <source>
        <dbReference type="ARBA" id="ARBA00012947"/>
    </source>
</evidence>
<dbReference type="PANTHER" id="PTHR33254:SF4">
    <property type="entry name" value="4-HYDROXY-4-METHYL-2-OXOGLUTARATE ALDOLASE 3-RELATED"/>
    <property type="match status" value="1"/>
</dbReference>
<evidence type="ECO:0000256" key="1">
    <source>
        <dbReference type="ARBA" id="ARBA00001342"/>
    </source>
</evidence>
<evidence type="ECO:0000313" key="14">
    <source>
        <dbReference type="EMBL" id="GAA1872035.1"/>
    </source>
</evidence>
<proteinExistence type="inferred from homology"/>
<dbReference type="Pfam" id="PF03737">
    <property type="entry name" value="RraA-like"/>
    <property type="match status" value="1"/>
</dbReference>
<accession>A0ABN2NJM6</accession>
<evidence type="ECO:0000256" key="2">
    <source>
        <dbReference type="ARBA" id="ARBA00001968"/>
    </source>
</evidence>
<gene>
    <name evidence="14" type="ORF">GCM10009836_61170</name>
</gene>
<dbReference type="EMBL" id="BAAAQK010000025">
    <property type="protein sequence ID" value="GAA1872035.1"/>
    <property type="molecule type" value="Genomic_DNA"/>
</dbReference>
<evidence type="ECO:0000256" key="13">
    <source>
        <dbReference type="SAM" id="Coils"/>
    </source>
</evidence>
<dbReference type="InterPro" id="IPR036704">
    <property type="entry name" value="RraA/RraA-like_sf"/>
</dbReference>
<evidence type="ECO:0000256" key="12">
    <source>
        <dbReference type="ARBA" id="ARBA00047973"/>
    </source>
</evidence>
<sequence>MHMPSDLDARIAELSTADVSDALDRLGLAGQCSAVHGIKSGWRVSGRAFTIRYGPVGVAGGTVGDFIDDVSPGDVVVIDNRGRTDVTVWGDLLTTTAHRNQVAGTVISGVCRDSARSLELDYPIFSCGVWMRTGKDRVCVQEIGGTVDVGGVSVDAGDHIVADNDGVVAIPASHAEAVVSVAEEIKAAEERIRQALAEGGSLREARTAVGYHTLQTAR</sequence>
<evidence type="ECO:0000256" key="8">
    <source>
        <dbReference type="ARBA" id="ARBA00025046"/>
    </source>
</evidence>
<organism evidence="14 15">
    <name type="scientific">Pseudonocardia ailaonensis</name>
    <dbReference type="NCBI Taxonomy" id="367279"/>
    <lineage>
        <taxon>Bacteria</taxon>
        <taxon>Bacillati</taxon>
        <taxon>Actinomycetota</taxon>
        <taxon>Actinomycetes</taxon>
        <taxon>Pseudonocardiales</taxon>
        <taxon>Pseudonocardiaceae</taxon>
        <taxon>Pseudonocardia</taxon>
    </lineage>
</organism>
<comment type="caution">
    <text evidence="14">The sequence shown here is derived from an EMBL/GenBank/DDBJ whole genome shotgun (WGS) entry which is preliminary data.</text>
</comment>
<dbReference type="InterPro" id="IPR005493">
    <property type="entry name" value="RraA/RraA-like"/>
</dbReference>
<evidence type="ECO:0000313" key="15">
    <source>
        <dbReference type="Proteomes" id="UP001500449"/>
    </source>
</evidence>
<dbReference type="PANTHER" id="PTHR33254">
    <property type="entry name" value="4-HYDROXY-4-METHYL-2-OXOGLUTARATE ALDOLASE 3-RELATED"/>
    <property type="match status" value="1"/>
</dbReference>
<comment type="catalytic activity">
    <reaction evidence="1">
        <text>4-hydroxy-4-methyl-2-oxoglutarate = 2 pyruvate</text>
        <dbReference type="Rhea" id="RHEA:22748"/>
        <dbReference type="ChEBI" id="CHEBI:15361"/>
        <dbReference type="ChEBI" id="CHEBI:58276"/>
        <dbReference type="EC" id="4.1.3.17"/>
    </reaction>
</comment>
<dbReference type="RefSeq" id="WP_344424957.1">
    <property type="nucleotide sequence ID" value="NZ_BAAAQK010000025.1"/>
</dbReference>